<accession>A0AAN5HZW8</accession>
<sequence length="473" mass="54014">MQHVSPRYLLPPFITVPPSAADYTPNGKPMSCDVGEEFPKNKSTEDDGIIKIAIHEQSDEVETASKASSEHSGPEEDYKIDTLFYRICYFCFILGVNFYKSRCQKLRFVSMIIVSLNCLINVYFIGYVVFLTMTKPFEAERVATSISMCTWVLQATLSTLFLAHWQATSQGCNILKQLYVAHKGVGIHYHRRSLQAIVRTFYVVLALIVIYSVAMAVANFLDYDVGYLDRDIPKIFGDRRLFIIVQLANLYCILCWGVALFIFSLLIHSAHYEFVYYNEQVRSVSCLFSICTKDSLIKCEYAYQSDEMLCNYLLKLMKIHNRLTECVKRLDLMFHRYAFVMIATIIPTTIFSLFMVFHKPADSFCIEFLFSFPLVCFCVFSFIALVNAPSKLHDTIYNTKSALCANTHIWFPYRPNVYHSALAFVCHLDQTNLGVSIWGFAVVTKQLVLTTLSVMVTCLALFLQVGDCSAANR</sequence>
<feature type="transmembrane region" description="Helical" evidence="5">
    <location>
        <begin position="337"/>
        <end position="357"/>
    </location>
</feature>
<gene>
    <name evidence="6" type="ORF">PMAYCL1PPCAC_16936</name>
</gene>
<evidence type="ECO:0008006" key="8">
    <source>
        <dbReference type="Google" id="ProtNLM"/>
    </source>
</evidence>
<evidence type="ECO:0000256" key="5">
    <source>
        <dbReference type="SAM" id="Phobius"/>
    </source>
</evidence>
<dbReference type="PANTHER" id="PTHR34492">
    <property type="entry name" value="GUSTATORY RECEPTOR FAMILY"/>
    <property type="match status" value="1"/>
</dbReference>
<evidence type="ECO:0000256" key="4">
    <source>
        <dbReference type="ARBA" id="ARBA00023136"/>
    </source>
</evidence>
<protein>
    <recommendedName>
        <fullName evidence="8">G protein-coupled receptor</fullName>
    </recommendedName>
</protein>
<feature type="transmembrane region" description="Helical" evidence="5">
    <location>
        <begin position="201"/>
        <end position="221"/>
    </location>
</feature>
<comment type="subcellular location">
    <subcellularLocation>
        <location evidence="1">Membrane</location>
        <topology evidence="1">Multi-pass membrane protein</topology>
    </subcellularLocation>
</comment>
<dbReference type="GO" id="GO:0050909">
    <property type="term" value="P:sensory perception of taste"/>
    <property type="evidence" value="ECO:0007669"/>
    <property type="project" value="InterPro"/>
</dbReference>
<name>A0AAN5HZW8_9BILA</name>
<feature type="non-terminal residue" evidence="6">
    <location>
        <position position="473"/>
    </location>
</feature>
<dbReference type="Proteomes" id="UP001328107">
    <property type="component" value="Unassembled WGS sequence"/>
</dbReference>
<evidence type="ECO:0000313" key="7">
    <source>
        <dbReference type="Proteomes" id="UP001328107"/>
    </source>
</evidence>
<dbReference type="GO" id="GO:0016020">
    <property type="term" value="C:membrane"/>
    <property type="evidence" value="ECO:0007669"/>
    <property type="project" value="UniProtKB-SubCell"/>
</dbReference>
<dbReference type="EMBL" id="BTRK01000004">
    <property type="protein sequence ID" value="GMR46740.1"/>
    <property type="molecule type" value="Genomic_DNA"/>
</dbReference>
<proteinExistence type="predicted"/>
<feature type="transmembrane region" description="Helical" evidence="5">
    <location>
        <begin position="241"/>
        <end position="267"/>
    </location>
</feature>
<feature type="transmembrane region" description="Helical" evidence="5">
    <location>
        <begin position="369"/>
        <end position="388"/>
    </location>
</feature>
<evidence type="ECO:0000256" key="1">
    <source>
        <dbReference type="ARBA" id="ARBA00004141"/>
    </source>
</evidence>
<dbReference type="Pfam" id="PF08395">
    <property type="entry name" value="7tm_7"/>
    <property type="match status" value="1"/>
</dbReference>
<dbReference type="InterPro" id="IPR013604">
    <property type="entry name" value="7TM_chemorcpt"/>
</dbReference>
<evidence type="ECO:0000256" key="2">
    <source>
        <dbReference type="ARBA" id="ARBA00022692"/>
    </source>
</evidence>
<keyword evidence="7" id="KW-1185">Reference proteome</keyword>
<dbReference type="AlphaFoldDB" id="A0AAN5HZW8"/>
<keyword evidence="3 5" id="KW-1133">Transmembrane helix</keyword>
<organism evidence="6 7">
    <name type="scientific">Pristionchus mayeri</name>
    <dbReference type="NCBI Taxonomy" id="1317129"/>
    <lineage>
        <taxon>Eukaryota</taxon>
        <taxon>Metazoa</taxon>
        <taxon>Ecdysozoa</taxon>
        <taxon>Nematoda</taxon>
        <taxon>Chromadorea</taxon>
        <taxon>Rhabditida</taxon>
        <taxon>Rhabditina</taxon>
        <taxon>Diplogasteromorpha</taxon>
        <taxon>Diplogasteroidea</taxon>
        <taxon>Neodiplogasteridae</taxon>
        <taxon>Pristionchus</taxon>
    </lineage>
</organism>
<comment type="caution">
    <text evidence="6">The sequence shown here is derived from an EMBL/GenBank/DDBJ whole genome shotgun (WGS) entry which is preliminary data.</text>
</comment>
<feature type="transmembrane region" description="Helical" evidence="5">
    <location>
        <begin position="106"/>
        <end position="130"/>
    </location>
</feature>
<keyword evidence="4 5" id="KW-0472">Membrane</keyword>
<reference evidence="7" key="1">
    <citation type="submission" date="2022-10" db="EMBL/GenBank/DDBJ databases">
        <title>Genome assembly of Pristionchus species.</title>
        <authorList>
            <person name="Yoshida K."/>
            <person name="Sommer R.J."/>
        </authorList>
    </citation>
    <scope>NUCLEOTIDE SEQUENCE [LARGE SCALE GENOMIC DNA]</scope>
    <source>
        <strain evidence="7">RS5460</strain>
    </source>
</reference>
<dbReference type="PANTHER" id="PTHR34492:SF2">
    <property type="entry name" value="G PROTEIN-COUPLED RECEPTOR"/>
    <property type="match status" value="1"/>
</dbReference>
<feature type="transmembrane region" description="Helical" evidence="5">
    <location>
        <begin position="142"/>
        <end position="163"/>
    </location>
</feature>
<evidence type="ECO:0000313" key="6">
    <source>
        <dbReference type="EMBL" id="GMR46740.1"/>
    </source>
</evidence>
<feature type="transmembrane region" description="Helical" evidence="5">
    <location>
        <begin position="447"/>
        <end position="465"/>
    </location>
</feature>
<evidence type="ECO:0000256" key="3">
    <source>
        <dbReference type="ARBA" id="ARBA00022989"/>
    </source>
</evidence>
<keyword evidence="2 5" id="KW-0812">Transmembrane</keyword>
<feature type="transmembrane region" description="Helical" evidence="5">
    <location>
        <begin position="83"/>
        <end position="99"/>
    </location>
</feature>